<dbReference type="InterPro" id="IPR053165">
    <property type="entry name" value="HSI-I_assembly_Hcp1"/>
</dbReference>
<protein>
    <recommendedName>
        <fullName evidence="3">Hcp1 family type VI secretion system effector</fullName>
    </recommendedName>
</protein>
<evidence type="ECO:0000313" key="2">
    <source>
        <dbReference type="Proteomes" id="UP000185990"/>
    </source>
</evidence>
<accession>A0A853ZV08</accession>
<proteinExistence type="predicted"/>
<evidence type="ECO:0000313" key="1">
    <source>
        <dbReference type="EMBL" id="OKA27998.1"/>
    </source>
</evidence>
<gene>
    <name evidence="1" type="ORF">BOH74_04100</name>
</gene>
<dbReference type="Pfam" id="PF05638">
    <property type="entry name" value="T6SS_HCP"/>
    <property type="match status" value="1"/>
</dbReference>
<sequence length="158" mass="17191">MILLSFKKEIKGSTTIGSNYKDKILLESYAFNVSKHVQVQGEERPASPAFMSELMFTKTADISSPNLFASAIEGTPLDTATIVVLHTEGGKKNMPAVTITLEEAIISSFSSQSTGAGQAAEHFSLNFTQIKYEYHKYTGDVSKGSVPKTYNLKTKVVS</sequence>
<dbReference type="PANTHER" id="PTHR36152">
    <property type="entry name" value="CYTOPLASMIC PROTEIN-RELATED"/>
    <property type="match status" value="1"/>
</dbReference>
<dbReference type="Gene3D" id="2.30.110.20">
    <property type="entry name" value="Hcp1-like"/>
    <property type="match status" value="1"/>
</dbReference>
<comment type="caution">
    <text evidence="1">The sequence shown here is derived from an EMBL/GenBank/DDBJ whole genome shotgun (WGS) entry which is preliminary data.</text>
</comment>
<reference evidence="1 2" key="1">
    <citation type="submission" date="2016-11" db="EMBL/GenBank/DDBJ databases">
        <title>Draft genome of Pseudomonas versuta A4R1.12.</title>
        <authorList>
            <person name="See-Too W.-S."/>
        </authorList>
    </citation>
    <scope>NUCLEOTIDE SEQUENCE [LARGE SCALE GENOMIC DNA]</scope>
    <source>
        <strain evidence="1 2">A4R1.12</strain>
    </source>
</reference>
<evidence type="ECO:0008006" key="3">
    <source>
        <dbReference type="Google" id="ProtNLM"/>
    </source>
</evidence>
<dbReference type="AlphaFoldDB" id="A0A853ZV08"/>
<dbReference type="InterPro" id="IPR008514">
    <property type="entry name" value="T6SS_Hcp"/>
</dbReference>
<name>A0A853ZV08_9PSED</name>
<dbReference type="SUPFAM" id="SSF141452">
    <property type="entry name" value="Hcp1-like"/>
    <property type="match status" value="1"/>
</dbReference>
<dbReference type="InterPro" id="IPR036624">
    <property type="entry name" value="Hcp1-lik_sf"/>
</dbReference>
<dbReference type="EMBL" id="MPJD01000006">
    <property type="protein sequence ID" value="OKA27998.1"/>
    <property type="molecule type" value="Genomic_DNA"/>
</dbReference>
<dbReference type="Proteomes" id="UP000185990">
    <property type="component" value="Unassembled WGS sequence"/>
</dbReference>
<dbReference type="PANTHER" id="PTHR36152:SF1">
    <property type="entry name" value="UBIQUITIN-LIKE DOMAIN-CONTAINING PROTEIN"/>
    <property type="match status" value="1"/>
</dbReference>
<organism evidence="1 2">
    <name type="scientific">Pseudomonas versuta</name>
    <dbReference type="NCBI Taxonomy" id="1788301"/>
    <lineage>
        <taxon>Bacteria</taxon>
        <taxon>Pseudomonadati</taxon>
        <taxon>Pseudomonadota</taxon>
        <taxon>Gammaproteobacteria</taxon>
        <taxon>Pseudomonadales</taxon>
        <taxon>Pseudomonadaceae</taxon>
        <taxon>Pseudomonas</taxon>
    </lineage>
</organism>
<dbReference type="RefSeq" id="WP_073509021.1">
    <property type="nucleotide sequence ID" value="NZ_MPJD01000006.1"/>
</dbReference>